<evidence type="ECO:0000256" key="1">
    <source>
        <dbReference type="ARBA" id="ARBA00004370"/>
    </source>
</evidence>
<feature type="transmembrane region" description="Helical" evidence="5">
    <location>
        <begin position="6"/>
        <end position="25"/>
    </location>
</feature>
<organism evidence="7 8">
    <name type="scientific">Cyclotella cryptica</name>
    <dbReference type="NCBI Taxonomy" id="29204"/>
    <lineage>
        <taxon>Eukaryota</taxon>
        <taxon>Sar</taxon>
        <taxon>Stramenopiles</taxon>
        <taxon>Ochrophyta</taxon>
        <taxon>Bacillariophyta</taxon>
        <taxon>Coscinodiscophyceae</taxon>
        <taxon>Thalassiosirophycidae</taxon>
        <taxon>Stephanodiscales</taxon>
        <taxon>Stephanodiscaceae</taxon>
        <taxon>Cyclotella</taxon>
    </lineage>
</organism>
<dbReference type="InterPro" id="IPR006694">
    <property type="entry name" value="Fatty_acid_hydroxylase"/>
</dbReference>
<dbReference type="Proteomes" id="UP001516023">
    <property type="component" value="Unassembled WGS sequence"/>
</dbReference>
<feature type="domain" description="Fatty acid hydroxylase" evidence="6">
    <location>
        <begin position="86"/>
        <end position="215"/>
    </location>
</feature>
<accession>A0ABD3PWH6</accession>
<reference evidence="7 8" key="1">
    <citation type="journal article" date="2020" name="G3 (Bethesda)">
        <title>Improved Reference Genome for Cyclotella cryptica CCMP332, a Model for Cell Wall Morphogenesis, Salinity Adaptation, and Lipid Production in Diatoms (Bacillariophyta).</title>
        <authorList>
            <person name="Roberts W.R."/>
            <person name="Downey K.M."/>
            <person name="Ruck E.C."/>
            <person name="Traller J.C."/>
            <person name="Alverson A.J."/>
        </authorList>
    </citation>
    <scope>NUCLEOTIDE SEQUENCE [LARGE SCALE GENOMIC DNA]</scope>
    <source>
        <strain evidence="7 8">CCMP332</strain>
    </source>
</reference>
<protein>
    <recommendedName>
        <fullName evidence="6">Fatty acid hydroxylase domain-containing protein</fullName>
    </recommendedName>
</protein>
<feature type="transmembrane region" description="Helical" evidence="5">
    <location>
        <begin position="45"/>
        <end position="65"/>
    </location>
</feature>
<gene>
    <name evidence="7" type="ORF">HJC23_006240</name>
</gene>
<name>A0ABD3PWH6_9STRA</name>
<dbReference type="EMBL" id="JABMIG020000103">
    <property type="protein sequence ID" value="KAL3792328.1"/>
    <property type="molecule type" value="Genomic_DNA"/>
</dbReference>
<keyword evidence="4 5" id="KW-0472">Membrane</keyword>
<comment type="caution">
    <text evidence="7">The sequence shown here is derived from an EMBL/GenBank/DDBJ whole genome shotgun (WGS) entry which is preliminary data.</text>
</comment>
<evidence type="ECO:0000259" key="6">
    <source>
        <dbReference type="Pfam" id="PF04116"/>
    </source>
</evidence>
<proteinExistence type="predicted"/>
<keyword evidence="3 5" id="KW-1133">Transmembrane helix</keyword>
<evidence type="ECO:0000256" key="3">
    <source>
        <dbReference type="ARBA" id="ARBA00022989"/>
    </source>
</evidence>
<feature type="transmembrane region" description="Helical" evidence="5">
    <location>
        <begin position="119"/>
        <end position="144"/>
    </location>
</feature>
<feature type="transmembrane region" description="Helical" evidence="5">
    <location>
        <begin position="156"/>
        <end position="175"/>
    </location>
</feature>
<evidence type="ECO:0000313" key="7">
    <source>
        <dbReference type="EMBL" id="KAL3792328.1"/>
    </source>
</evidence>
<dbReference type="PANTHER" id="PTHR11863">
    <property type="entry name" value="STEROL DESATURASE"/>
    <property type="match status" value="1"/>
</dbReference>
<evidence type="ECO:0000256" key="2">
    <source>
        <dbReference type="ARBA" id="ARBA00022692"/>
    </source>
</evidence>
<dbReference type="InterPro" id="IPR050307">
    <property type="entry name" value="Sterol_Desaturase_Related"/>
</dbReference>
<evidence type="ECO:0000313" key="8">
    <source>
        <dbReference type="Proteomes" id="UP001516023"/>
    </source>
</evidence>
<dbReference type="GO" id="GO:0016020">
    <property type="term" value="C:membrane"/>
    <property type="evidence" value="ECO:0007669"/>
    <property type="project" value="UniProtKB-SubCell"/>
</dbReference>
<feature type="transmembrane region" description="Helical" evidence="5">
    <location>
        <begin position="77"/>
        <end position="98"/>
    </location>
</feature>
<sequence>MHLFVQGLFVGSLNILLMLGLEYGLSSEDVQRLRERDGGKELHIAGLRASVFNSIFLGAITYYVTIMYCCVSGPLTLLQQLSSVIKFLFIENLWYYCAHWLMHRRTFYWMHRFHHKFNAIVLPSSASAVSVPEFLLAYMAPFLIGSWAGSCDKISAVTSASIVAAFNLIIHTPALENKMNWLPWFFVLPSDHIRHHQQLTCNYGAPIVHFDRVFGYANDAVKKVTGAGVFDWKTEYDQTS</sequence>
<comment type="subcellular location">
    <subcellularLocation>
        <location evidence="1">Membrane</location>
    </subcellularLocation>
</comment>
<evidence type="ECO:0000256" key="4">
    <source>
        <dbReference type="ARBA" id="ARBA00023136"/>
    </source>
</evidence>
<evidence type="ECO:0000256" key="5">
    <source>
        <dbReference type="SAM" id="Phobius"/>
    </source>
</evidence>
<keyword evidence="2 5" id="KW-0812">Transmembrane</keyword>
<keyword evidence="8" id="KW-1185">Reference proteome</keyword>
<dbReference type="AlphaFoldDB" id="A0ABD3PWH6"/>
<dbReference type="Pfam" id="PF04116">
    <property type="entry name" value="FA_hydroxylase"/>
    <property type="match status" value="1"/>
</dbReference>